<dbReference type="RefSeq" id="XP_056699316.1">
    <property type="nucleotide sequence ID" value="XM_056843338.1"/>
</dbReference>
<dbReference type="Proteomes" id="UP000813463">
    <property type="component" value="Chromosome 4"/>
</dbReference>
<accession>A0ABM3RUL9</accession>
<dbReference type="GeneID" id="110803544"/>
<protein>
    <submittedName>
        <fullName evidence="2">Uncharacterized protein isoform X1</fullName>
    </submittedName>
</protein>
<sequence>MRSTRYGVSLRKKIKKMELKVHLLLMKMIATTLERINNIEFEEVKIDLAKRQHLSQEFAGGVKCIRSPANLVDIHRIGVKIDQIQRSVQEAAGVLNDLETAGNVSEEEHSCSNIRFRLWMLRSLTNIFMQSEEYNA</sequence>
<evidence type="ECO:0000313" key="1">
    <source>
        <dbReference type="Proteomes" id="UP000813463"/>
    </source>
</evidence>
<name>A0ABM3RUL9_SPIOL</name>
<reference evidence="1" key="1">
    <citation type="journal article" date="2021" name="Nat. Commun.">
        <title>Genomic analyses provide insights into spinach domestication and the genetic basis of agronomic traits.</title>
        <authorList>
            <person name="Cai X."/>
            <person name="Sun X."/>
            <person name="Xu C."/>
            <person name="Sun H."/>
            <person name="Wang X."/>
            <person name="Ge C."/>
            <person name="Zhang Z."/>
            <person name="Wang Q."/>
            <person name="Fei Z."/>
            <person name="Jiao C."/>
            <person name="Wang Q."/>
        </authorList>
    </citation>
    <scope>NUCLEOTIDE SEQUENCE [LARGE SCALE GENOMIC DNA]</scope>
    <source>
        <strain evidence="1">cv. Varoflay</strain>
    </source>
</reference>
<keyword evidence="1" id="KW-1185">Reference proteome</keyword>
<proteinExistence type="predicted"/>
<evidence type="ECO:0000313" key="2">
    <source>
        <dbReference type="RefSeq" id="XP_056699316.1"/>
    </source>
</evidence>
<organism evidence="1 2">
    <name type="scientific">Spinacia oleracea</name>
    <name type="common">Spinach</name>
    <dbReference type="NCBI Taxonomy" id="3562"/>
    <lineage>
        <taxon>Eukaryota</taxon>
        <taxon>Viridiplantae</taxon>
        <taxon>Streptophyta</taxon>
        <taxon>Embryophyta</taxon>
        <taxon>Tracheophyta</taxon>
        <taxon>Spermatophyta</taxon>
        <taxon>Magnoliopsida</taxon>
        <taxon>eudicotyledons</taxon>
        <taxon>Gunneridae</taxon>
        <taxon>Pentapetalae</taxon>
        <taxon>Caryophyllales</taxon>
        <taxon>Chenopodiaceae</taxon>
        <taxon>Chenopodioideae</taxon>
        <taxon>Anserineae</taxon>
        <taxon>Spinacia</taxon>
    </lineage>
</organism>
<gene>
    <name evidence="2" type="primary">LOC110803544</name>
</gene>
<reference evidence="2" key="2">
    <citation type="submission" date="2025-08" db="UniProtKB">
        <authorList>
            <consortium name="RefSeq"/>
        </authorList>
    </citation>
    <scope>IDENTIFICATION</scope>
    <source>
        <tissue evidence="2">Leaf</tissue>
    </source>
</reference>